<feature type="non-terminal residue" evidence="1">
    <location>
        <position position="1"/>
    </location>
</feature>
<organism evidence="1 2">
    <name type="scientific">Owenia fusiformis</name>
    <name type="common">Polychaete worm</name>
    <dbReference type="NCBI Taxonomy" id="6347"/>
    <lineage>
        <taxon>Eukaryota</taxon>
        <taxon>Metazoa</taxon>
        <taxon>Spiralia</taxon>
        <taxon>Lophotrochozoa</taxon>
        <taxon>Annelida</taxon>
        <taxon>Polychaeta</taxon>
        <taxon>Sedentaria</taxon>
        <taxon>Canalipalpata</taxon>
        <taxon>Sabellida</taxon>
        <taxon>Oweniida</taxon>
        <taxon>Oweniidae</taxon>
        <taxon>Owenia</taxon>
    </lineage>
</organism>
<dbReference type="AlphaFoldDB" id="A0A8J1XV31"/>
<accession>A0A8J1XV31</accession>
<protein>
    <submittedName>
        <fullName evidence="1">Uncharacterized protein</fullName>
    </submittedName>
</protein>
<reference evidence="1" key="1">
    <citation type="submission" date="2022-03" db="EMBL/GenBank/DDBJ databases">
        <authorList>
            <person name="Martin C."/>
        </authorList>
    </citation>
    <scope>NUCLEOTIDE SEQUENCE</scope>
</reference>
<proteinExistence type="predicted"/>
<evidence type="ECO:0000313" key="2">
    <source>
        <dbReference type="Proteomes" id="UP000749559"/>
    </source>
</evidence>
<comment type="caution">
    <text evidence="1">The sequence shown here is derived from an EMBL/GenBank/DDBJ whole genome shotgun (WGS) entry which is preliminary data.</text>
</comment>
<name>A0A8J1XV31_OWEFU</name>
<sequence>NVNFKKLMVLGRYIFCSVFLKHRNIACTTSKKVNFGHFNSEKLTVAKVTHRLLVFCSFYSFPQHECMRNRWRSSCLCQVAHQYGSQIGSIGPVPLELREGRRNSGLDSLAATVA</sequence>
<dbReference type="EMBL" id="CAIIXF020000006">
    <property type="protein sequence ID" value="CAH1787170.1"/>
    <property type="molecule type" value="Genomic_DNA"/>
</dbReference>
<dbReference type="Proteomes" id="UP000749559">
    <property type="component" value="Unassembled WGS sequence"/>
</dbReference>
<evidence type="ECO:0000313" key="1">
    <source>
        <dbReference type="EMBL" id="CAH1787170.1"/>
    </source>
</evidence>
<gene>
    <name evidence="1" type="ORF">OFUS_LOCUS12927</name>
</gene>
<keyword evidence="2" id="KW-1185">Reference proteome</keyword>